<sequence>MTSLKENSDVTDVGHAEEEKNGKVERKEPKDLAELPPSGTSLHKRRRGEPPASLSVKSPQTPSDAEGSSPCTAGPSPPEEYWSLNDGEVTDPETICESMLQRLRDQNDAISKRGKEVAQRTKDTVEALDQLEKLLELLDEFVTLKEYNTRLLKRLKDVNHLKRLHSAHKKIDGENERLKSETKELELINEALDAEFECEYGQILFDSVMMGNRSMKRSGSKWKGHARFGGSLLRKQRSRSAGGDESDVAPGTPLRRRSEGIFMKEVEKSKVSKWTRVKAAFRHKPTLCGCSMTSLKENSDVTDVGHAEEEKNGKVERKEPKDLAELPPSGTSLHKRRRGEPPASLSVKSPQTPSDAEGSSPCTAGPSPPEEYWSLNDGEVTDPETICESMLQRLRDQNDAISKRGKEVAQRTKDTVEALDQLEKLLELLDEFVTLKEYNTRLLKRLKDVNHLKRLHSAHKKIDGENERLKSETKELELINEALDAEFECEYGQILFDSVMMGNRSMKRSGSKWKGHARFGGSLLRKQRSRSAGGDESDVAPGTPLRRRSEGIFMKEVEKSKVSKWTRVKAAFRWEKAQWPQSVMGSAASAVAAGAMVGAVALAGSSPSSATLANPEPRDSASLTPGSALSLTPNSSCEELRADSGMRKSAREDGDNTFLQAPTQDDSSTSPSPNKLHKSTWDKMRGIIQPRKESVKKKTTNRGSKSSPDVVPKRRRSLSDGGDSDAPPALTLTIPSSEELESEPSHPVLRKQRSLELGARPPQHRPPRASKWTKVKRAFLTSASASVPSSPNRHSAFFTDAVASYK</sequence>
<feature type="region of interest" description="Disordered" evidence="2">
    <location>
        <begin position="233"/>
        <end position="260"/>
    </location>
</feature>
<feature type="compositionally biased region" description="Basic and acidic residues" evidence="2">
    <location>
        <begin position="299"/>
        <end position="324"/>
    </location>
</feature>
<protein>
    <submittedName>
        <fullName evidence="3">Uncharacterized protein</fullName>
    </submittedName>
</protein>
<feature type="compositionally biased region" description="Basic and acidic residues" evidence="2">
    <location>
        <begin position="638"/>
        <end position="654"/>
    </location>
</feature>
<feature type="coiled-coil region" evidence="1">
    <location>
        <begin position="161"/>
        <end position="195"/>
    </location>
</feature>
<evidence type="ECO:0000256" key="1">
    <source>
        <dbReference type="SAM" id="Coils"/>
    </source>
</evidence>
<keyword evidence="4" id="KW-1185">Reference proteome</keyword>
<evidence type="ECO:0000313" key="4">
    <source>
        <dbReference type="Proteomes" id="UP000249218"/>
    </source>
</evidence>
<dbReference type="AlphaFoldDB" id="A0A2W1BEK2"/>
<feature type="compositionally biased region" description="Basic and acidic residues" evidence="2">
    <location>
        <begin position="1"/>
        <end position="33"/>
    </location>
</feature>
<feature type="region of interest" description="Disordered" evidence="2">
    <location>
        <begin position="1"/>
        <end position="86"/>
    </location>
</feature>
<evidence type="ECO:0000256" key="2">
    <source>
        <dbReference type="SAM" id="MobiDB-lite"/>
    </source>
</evidence>
<feature type="region of interest" description="Disordered" evidence="2">
    <location>
        <begin position="299"/>
        <end position="377"/>
    </location>
</feature>
<dbReference type="Proteomes" id="UP000249218">
    <property type="component" value="Unassembled WGS sequence"/>
</dbReference>
<feature type="compositionally biased region" description="Basic and acidic residues" evidence="2">
    <location>
        <begin position="679"/>
        <end position="693"/>
    </location>
</feature>
<accession>A0A2W1BEK2</accession>
<gene>
    <name evidence="3" type="primary">HaOG212750</name>
    <name evidence="3" type="ORF">B5X24_HaOG212750</name>
</gene>
<feature type="region of interest" description="Disordered" evidence="2">
    <location>
        <begin position="606"/>
        <end position="774"/>
    </location>
</feature>
<evidence type="ECO:0000313" key="3">
    <source>
        <dbReference type="EMBL" id="PZC71677.1"/>
    </source>
</evidence>
<dbReference type="EMBL" id="KZ150271">
    <property type="protein sequence ID" value="PZC71677.1"/>
    <property type="molecule type" value="Genomic_DNA"/>
</dbReference>
<feature type="compositionally biased region" description="Polar residues" evidence="2">
    <location>
        <begin position="621"/>
        <end position="637"/>
    </location>
</feature>
<feature type="region of interest" description="Disordered" evidence="2">
    <location>
        <begin position="524"/>
        <end position="547"/>
    </location>
</feature>
<reference evidence="3 4" key="1">
    <citation type="journal article" date="2017" name="BMC Biol.">
        <title>Genomic innovations, transcriptional plasticity and gene loss underlying the evolution and divergence of two highly polyphagous and invasive Helicoverpa pest species.</title>
        <authorList>
            <person name="Pearce S.L."/>
            <person name="Clarke D.F."/>
            <person name="East P.D."/>
            <person name="Elfekih S."/>
            <person name="Gordon K.H."/>
            <person name="Jermiin L.S."/>
            <person name="McGaughran A."/>
            <person name="Oakeshott J.G."/>
            <person name="Papanikolaou A."/>
            <person name="Perera O.P."/>
            <person name="Rane R.V."/>
            <person name="Richards S."/>
            <person name="Tay W.T."/>
            <person name="Walsh T.K."/>
            <person name="Anderson A."/>
            <person name="Anderson C.J."/>
            <person name="Asgari S."/>
            <person name="Board P.G."/>
            <person name="Bretschneider A."/>
            <person name="Campbell P.M."/>
            <person name="Chertemps T."/>
            <person name="Christeller J.T."/>
            <person name="Coppin C.W."/>
            <person name="Downes S.J."/>
            <person name="Duan G."/>
            <person name="Farnsworth C.A."/>
            <person name="Good R.T."/>
            <person name="Han L.B."/>
            <person name="Han Y.C."/>
            <person name="Hatje K."/>
            <person name="Horne I."/>
            <person name="Huang Y.P."/>
            <person name="Hughes D.S."/>
            <person name="Jacquin-Joly E."/>
            <person name="James W."/>
            <person name="Jhangiani S."/>
            <person name="Kollmar M."/>
            <person name="Kuwar S.S."/>
            <person name="Li S."/>
            <person name="Liu N.Y."/>
            <person name="Maibeche M.T."/>
            <person name="Miller J.R."/>
            <person name="Montagne N."/>
            <person name="Perry T."/>
            <person name="Qu J."/>
            <person name="Song S.V."/>
            <person name="Sutton G.G."/>
            <person name="Vogel H."/>
            <person name="Walenz B.P."/>
            <person name="Xu W."/>
            <person name="Zhang H.J."/>
            <person name="Zou Z."/>
            <person name="Batterham P."/>
            <person name="Edwards O.R."/>
            <person name="Feyereisen R."/>
            <person name="Gibbs R.A."/>
            <person name="Heckel D.G."/>
            <person name="McGrath A."/>
            <person name="Robin C."/>
            <person name="Scherer S.E."/>
            <person name="Worley K.C."/>
            <person name="Wu Y.D."/>
        </authorList>
    </citation>
    <scope>NUCLEOTIDE SEQUENCE [LARGE SCALE GENOMIC DNA]</scope>
    <source>
        <strain evidence="3">Harm_GR_Male_#8</strain>
        <tissue evidence="3">Whole organism</tissue>
    </source>
</reference>
<feature type="compositionally biased region" description="Low complexity" evidence="2">
    <location>
        <begin position="662"/>
        <end position="673"/>
    </location>
</feature>
<dbReference type="OrthoDB" id="8191083at2759"/>
<feature type="coiled-coil region" evidence="1">
    <location>
        <begin position="452"/>
        <end position="486"/>
    </location>
</feature>
<feature type="compositionally biased region" description="Basic residues" evidence="2">
    <location>
        <begin position="762"/>
        <end position="774"/>
    </location>
</feature>
<keyword evidence="1" id="KW-0175">Coiled coil</keyword>
<proteinExistence type="predicted"/>
<organism evidence="3 4">
    <name type="scientific">Helicoverpa armigera</name>
    <name type="common">Cotton bollworm</name>
    <name type="synonym">Heliothis armigera</name>
    <dbReference type="NCBI Taxonomy" id="29058"/>
    <lineage>
        <taxon>Eukaryota</taxon>
        <taxon>Metazoa</taxon>
        <taxon>Ecdysozoa</taxon>
        <taxon>Arthropoda</taxon>
        <taxon>Hexapoda</taxon>
        <taxon>Insecta</taxon>
        <taxon>Pterygota</taxon>
        <taxon>Neoptera</taxon>
        <taxon>Endopterygota</taxon>
        <taxon>Lepidoptera</taxon>
        <taxon>Glossata</taxon>
        <taxon>Ditrysia</taxon>
        <taxon>Noctuoidea</taxon>
        <taxon>Noctuidae</taxon>
        <taxon>Heliothinae</taxon>
        <taxon>Helicoverpa</taxon>
    </lineage>
</organism>
<name>A0A2W1BEK2_HELAM</name>